<keyword evidence="3" id="KW-1185">Reference proteome</keyword>
<dbReference type="EMBL" id="CAJVRC010000853">
    <property type="protein sequence ID" value="CAG8896041.1"/>
    <property type="molecule type" value="Genomic_DNA"/>
</dbReference>
<name>A0A9W4KFN1_9EURO</name>
<comment type="caution">
    <text evidence="2">The sequence shown here is derived from an EMBL/GenBank/DDBJ whole genome shotgun (WGS) entry which is preliminary data.</text>
</comment>
<evidence type="ECO:0000313" key="2">
    <source>
        <dbReference type="EMBL" id="CAG8896041.1"/>
    </source>
</evidence>
<dbReference type="AlphaFoldDB" id="A0A9W4KFN1"/>
<keyword evidence="1" id="KW-0732">Signal</keyword>
<reference evidence="2" key="1">
    <citation type="submission" date="2021-07" db="EMBL/GenBank/DDBJ databases">
        <authorList>
            <person name="Branca A.L. A."/>
        </authorList>
    </citation>
    <scope>NUCLEOTIDE SEQUENCE</scope>
</reference>
<dbReference type="Proteomes" id="UP001154252">
    <property type="component" value="Unassembled WGS sequence"/>
</dbReference>
<feature type="signal peptide" evidence="1">
    <location>
        <begin position="1"/>
        <end position="21"/>
    </location>
</feature>
<gene>
    <name evidence="2" type="ORF">PEGY_LOCUS4337</name>
</gene>
<organism evidence="2 3">
    <name type="scientific">Penicillium egyptiacum</name>
    <dbReference type="NCBI Taxonomy" id="1303716"/>
    <lineage>
        <taxon>Eukaryota</taxon>
        <taxon>Fungi</taxon>
        <taxon>Dikarya</taxon>
        <taxon>Ascomycota</taxon>
        <taxon>Pezizomycotina</taxon>
        <taxon>Eurotiomycetes</taxon>
        <taxon>Eurotiomycetidae</taxon>
        <taxon>Eurotiales</taxon>
        <taxon>Aspergillaceae</taxon>
        <taxon>Penicillium</taxon>
    </lineage>
</organism>
<sequence>MIVWFSPILCGIVGAASRTLGYPVRLSDVSLPSKLDLIARHLTFTALTGTDLAAELTDPWQLLEFLNAARLAYGLDTPESLGYPAGFDFVHGPLNIAVYIDYNAYSLDLWTADLTGLGVNTLGHEHSYARYPELGLWRIDPADSESRVSQAIQHFISNLKTTDDGNHVRAVIVSGEAPSFATNSLRSSIIEWGFSRWLNHFHSSHVQM</sequence>
<proteinExistence type="predicted"/>
<evidence type="ECO:0000256" key="1">
    <source>
        <dbReference type="SAM" id="SignalP"/>
    </source>
</evidence>
<evidence type="ECO:0000313" key="3">
    <source>
        <dbReference type="Proteomes" id="UP001154252"/>
    </source>
</evidence>
<accession>A0A9W4KFN1</accession>
<dbReference type="OrthoDB" id="4493161at2759"/>
<protein>
    <submittedName>
        <fullName evidence="2">Uncharacterized protein</fullName>
    </submittedName>
</protein>
<feature type="chain" id="PRO_5040769231" evidence="1">
    <location>
        <begin position="22"/>
        <end position="208"/>
    </location>
</feature>